<dbReference type="InterPro" id="IPR038077">
    <property type="entry name" value="Troponin_sf"/>
</dbReference>
<dbReference type="SUPFAM" id="SSF90250">
    <property type="entry name" value="Troponin coil-coiled subunits"/>
    <property type="match status" value="1"/>
</dbReference>
<evidence type="ECO:0000256" key="3">
    <source>
        <dbReference type="SAM" id="Phobius"/>
    </source>
</evidence>
<dbReference type="EMBL" id="BFAV01000141">
    <property type="protein sequence ID" value="GBF34446.1"/>
    <property type="molecule type" value="Genomic_DNA"/>
</dbReference>
<keyword evidence="2" id="KW-0175">Coiled coil</keyword>
<gene>
    <name evidence="4" type="ORF">DCCM_3564</name>
</gene>
<keyword evidence="3" id="KW-1133">Transmembrane helix</keyword>
<evidence type="ECO:0000313" key="4">
    <source>
        <dbReference type="EMBL" id="GBF34446.1"/>
    </source>
</evidence>
<keyword evidence="3" id="KW-0812">Transmembrane</keyword>
<dbReference type="Proteomes" id="UP000239549">
    <property type="component" value="Unassembled WGS sequence"/>
</dbReference>
<dbReference type="Gene3D" id="3.30.70.1880">
    <property type="entry name" value="Protein of unknown function DUF881"/>
    <property type="match status" value="1"/>
</dbReference>
<evidence type="ECO:0000256" key="2">
    <source>
        <dbReference type="SAM" id="Coils"/>
    </source>
</evidence>
<evidence type="ECO:0000256" key="1">
    <source>
        <dbReference type="ARBA" id="ARBA00009108"/>
    </source>
</evidence>
<feature type="transmembrane region" description="Helical" evidence="3">
    <location>
        <begin position="6"/>
        <end position="24"/>
    </location>
</feature>
<comment type="caution">
    <text evidence="4">The sequence shown here is derived from an EMBL/GenBank/DDBJ whole genome shotgun (WGS) entry which is preliminary data.</text>
</comment>
<dbReference type="InterPro" id="IPR010273">
    <property type="entry name" value="DUF881"/>
</dbReference>
<feature type="coiled-coil region" evidence="2">
    <location>
        <begin position="39"/>
        <end position="73"/>
    </location>
</feature>
<dbReference type="Pfam" id="PF05949">
    <property type="entry name" value="DUF881"/>
    <property type="match status" value="1"/>
</dbReference>
<comment type="similarity">
    <text evidence="1">Belongs to the UPF0749 family.</text>
</comment>
<keyword evidence="5" id="KW-1185">Reference proteome</keyword>
<protein>
    <submittedName>
        <fullName evidence="4">Division initiation protein</fullName>
    </submittedName>
</protein>
<evidence type="ECO:0000313" key="5">
    <source>
        <dbReference type="Proteomes" id="UP000239549"/>
    </source>
</evidence>
<dbReference type="RefSeq" id="WP_104372704.1">
    <property type="nucleotide sequence ID" value="NZ_BFAV01000141.1"/>
</dbReference>
<keyword evidence="3" id="KW-0472">Membrane</keyword>
<organism evidence="4 5">
    <name type="scientific">Desulfocucumis palustris</name>
    <dbReference type="NCBI Taxonomy" id="1898651"/>
    <lineage>
        <taxon>Bacteria</taxon>
        <taxon>Bacillati</taxon>
        <taxon>Bacillota</taxon>
        <taxon>Clostridia</taxon>
        <taxon>Eubacteriales</taxon>
        <taxon>Desulfocucumaceae</taxon>
        <taxon>Desulfocucumis</taxon>
    </lineage>
</organism>
<dbReference type="PANTHER" id="PTHR37313">
    <property type="entry name" value="UPF0749 PROTEIN RV1825"/>
    <property type="match status" value="1"/>
</dbReference>
<name>A0A2L2XJK1_9FIRM</name>
<proteinExistence type="inferred from homology"/>
<accession>A0A2L2XJK1</accession>
<dbReference type="AlphaFoldDB" id="A0A2L2XJK1"/>
<dbReference type="OrthoDB" id="9776196at2"/>
<dbReference type="PANTHER" id="PTHR37313:SF2">
    <property type="entry name" value="UPF0749 PROTEIN YLXX"/>
    <property type="match status" value="1"/>
</dbReference>
<sequence length="231" mass="25558">MNRSFYISVTVVALIIGIMLAVQFRTNRFIEQGVPSDRAQELTAELHQLDKDIDKLENEVYDLEYKLTQARKGQSQAVAAIGDELEKARIYAGFVPLKGPGVEIILNNPPLEKNMGILSDIQDIDILGLVNELRVADAEAISVDGQRIISTSEIRLAGQFINVNLTRLTPPYHVLAIGDGERLKSALEIPNGQVEHLRDLGIQVDIQTRELIEIPAYTGSLKLNFAKTTKG</sequence>
<reference evidence="5" key="1">
    <citation type="submission" date="2018-02" db="EMBL/GenBank/DDBJ databases">
        <title>Genome sequence of Desulfocucumis palustris strain NAW-5.</title>
        <authorList>
            <person name="Watanabe M."/>
            <person name="Kojima H."/>
            <person name="Fukui M."/>
        </authorList>
    </citation>
    <scope>NUCLEOTIDE SEQUENCE [LARGE SCALE GENOMIC DNA]</scope>
    <source>
        <strain evidence="5">NAW-5</strain>
    </source>
</reference>